<dbReference type="EMBL" id="JADBGQ010000006">
    <property type="protein sequence ID" value="KAG5393535.1"/>
    <property type="molecule type" value="Genomic_DNA"/>
</dbReference>
<keyword evidence="1" id="KW-0472">Membrane</keyword>
<organism evidence="2 3">
    <name type="scientific">Brassica rapa subsp. trilocularis</name>
    <dbReference type="NCBI Taxonomy" id="1813537"/>
    <lineage>
        <taxon>Eukaryota</taxon>
        <taxon>Viridiplantae</taxon>
        <taxon>Streptophyta</taxon>
        <taxon>Embryophyta</taxon>
        <taxon>Tracheophyta</taxon>
        <taxon>Spermatophyta</taxon>
        <taxon>Magnoliopsida</taxon>
        <taxon>eudicotyledons</taxon>
        <taxon>Gunneridae</taxon>
        <taxon>Pentapetalae</taxon>
        <taxon>rosids</taxon>
        <taxon>malvids</taxon>
        <taxon>Brassicales</taxon>
        <taxon>Brassicaceae</taxon>
        <taxon>Brassiceae</taxon>
        <taxon>Brassica</taxon>
    </lineage>
</organism>
<reference evidence="2 3" key="1">
    <citation type="submission" date="2021-03" db="EMBL/GenBank/DDBJ databases">
        <authorList>
            <person name="King G.J."/>
            <person name="Bancroft I."/>
            <person name="Baten A."/>
            <person name="Bloomfield J."/>
            <person name="Borpatragohain P."/>
            <person name="He Z."/>
            <person name="Irish N."/>
            <person name="Irwin J."/>
            <person name="Liu K."/>
            <person name="Mauleon R.P."/>
            <person name="Moore J."/>
            <person name="Morris R."/>
            <person name="Ostergaard L."/>
            <person name="Wang B."/>
            <person name="Wells R."/>
        </authorList>
    </citation>
    <scope>NUCLEOTIDE SEQUENCE [LARGE SCALE GENOMIC DNA]</scope>
    <source>
        <strain evidence="2">R-o-18</strain>
        <tissue evidence="2">Leaf</tissue>
    </source>
</reference>
<gene>
    <name evidence="2" type="primary">A06g505800.1_BraROA</name>
    <name evidence="2" type="ORF">IGI04_023498</name>
</gene>
<keyword evidence="3" id="KW-1185">Reference proteome</keyword>
<feature type="transmembrane region" description="Helical" evidence="1">
    <location>
        <begin position="14"/>
        <end position="32"/>
    </location>
</feature>
<evidence type="ECO:0008006" key="4">
    <source>
        <dbReference type="Google" id="ProtNLM"/>
    </source>
</evidence>
<accession>A0ABQ7M6L8</accession>
<evidence type="ECO:0000313" key="3">
    <source>
        <dbReference type="Proteomes" id="UP000823674"/>
    </source>
</evidence>
<protein>
    <recommendedName>
        <fullName evidence="4">DUF4283 domain-containing protein</fullName>
    </recommendedName>
</protein>
<evidence type="ECO:0000256" key="1">
    <source>
        <dbReference type="SAM" id="Phobius"/>
    </source>
</evidence>
<sequence length="378" mass="42133">MIQVKSGMVFLKSGMIFLKFGMIFLKCGMIFLKSSMIQVKSGTQRWLSIAMDVMFVASSSKTGPGLSSSSKIGSRSSSKDILVSRKVALHPKPVERKQDYSDAPVQEKEDHNFSHKKTSFQLALHHIHHRWVSDLPLDFLLMNKDGSATGARVDVLFLWVWLTSLRTGPSASYVFRKVKDPCLSKIWLIKVHELIKRVDQSISTVAGTCSMGQSSQKRESGMIFLKSGMIILKSGMILLKSGMIQVKSGLAISLGLSSWPGGTGISSVSSSIWSRIWTKLQSGRSRVEPIDGPLDLSDLIVWHDLSQVWHDHSQVWHDPSQVWHDPSQVWLGHQSWLVELAGRDGLLFGQIEHLVEDLDEAPIQTFTGRADRRPCGSV</sequence>
<keyword evidence="1" id="KW-1133">Transmembrane helix</keyword>
<comment type="caution">
    <text evidence="2">The sequence shown here is derived from an EMBL/GenBank/DDBJ whole genome shotgun (WGS) entry which is preliminary data.</text>
</comment>
<dbReference type="Proteomes" id="UP000823674">
    <property type="component" value="Chromosome A06"/>
</dbReference>
<proteinExistence type="predicted"/>
<evidence type="ECO:0000313" key="2">
    <source>
        <dbReference type="EMBL" id="KAG5393535.1"/>
    </source>
</evidence>
<name>A0ABQ7M6L8_BRACM</name>
<keyword evidence="1" id="KW-0812">Transmembrane</keyword>